<keyword evidence="4" id="KW-1185">Reference proteome</keyword>
<dbReference type="RefSeq" id="WP_111440173.1">
    <property type="nucleotide sequence ID" value="NZ_QKZI01000006.1"/>
</dbReference>
<feature type="domain" description="Regulatory protein YycH-like" evidence="2">
    <location>
        <begin position="40"/>
        <end position="251"/>
    </location>
</feature>
<proteinExistence type="predicted"/>
<keyword evidence="1" id="KW-1133">Transmembrane helix</keyword>
<name>A0A2W7ME19_9BACI</name>
<evidence type="ECO:0000259" key="2">
    <source>
        <dbReference type="Pfam" id="PF09648"/>
    </source>
</evidence>
<sequence>MDWNKTKTIFIIVFSILNVFLFSLYLNRYNEDLGVKVLSSVAPIEDRLLLDNIKIPKIENTIQDASYVSGNVHMFTSEELDTLEHQIVELKNGYSVKAIFDEPIEITEENTVEKILKENILKSDSYKLWEVDEDSNTATFFQKVNGRLVYFNQNAKVTLYWNDENEVVRYEQTILDNLEDYKESKKLLPQLQAIEALHNSALLKPNAKVKAIELGYSTLVQLTETQVFAPTWKVQVKLEDGTLEEYFVNAVEGRIIEIPKEVEQASLR</sequence>
<dbReference type="EMBL" id="QKZI01000006">
    <property type="protein sequence ID" value="PZX03717.1"/>
    <property type="molecule type" value="Genomic_DNA"/>
</dbReference>
<comment type="caution">
    <text evidence="3">The sequence shown here is derived from an EMBL/GenBank/DDBJ whole genome shotgun (WGS) entry which is preliminary data.</text>
</comment>
<feature type="transmembrane region" description="Helical" evidence="1">
    <location>
        <begin position="6"/>
        <end position="26"/>
    </location>
</feature>
<organism evidence="3 4">
    <name type="scientific">Psychrobacillus insolitus</name>
    <dbReference type="NCBI Taxonomy" id="1461"/>
    <lineage>
        <taxon>Bacteria</taxon>
        <taxon>Bacillati</taxon>
        <taxon>Bacillota</taxon>
        <taxon>Bacilli</taxon>
        <taxon>Bacillales</taxon>
        <taxon>Bacillaceae</taxon>
        <taxon>Psychrobacillus</taxon>
    </lineage>
</organism>
<gene>
    <name evidence="3" type="ORF">C7437_106143</name>
</gene>
<dbReference type="Gene3D" id="2.40.128.690">
    <property type="entry name" value="YycH protein, domain 3-like"/>
    <property type="match status" value="1"/>
</dbReference>
<evidence type="ECO:0000313" key="4">
    <source>
        <dbReference type="Proteomes" id="UP000248646"/>
    </source>
</evidence>
<evidence type="ECO:0000313" key="3">
    <source>
        <dbReference type="EMBL" id="PZX03717.1"/>
    </source>
</evidence>
<dbReference type="Pfam" id="PF09648">
    <property type="entry name" value="YycI"/>
    <property type="match status" value="1"/>
</dbReference>
<accession>A0A2W7ME19</accession>
<dbReference type="GO" id="GO:0016020">
    <property type="term" value="C:membrane"/>
    <property type="evidence" value="ECO:0007669"/>
    <property type="project" value="InterPro"/>
</dbReference>
<keyword evidence="1" id="KW-0812">Transmembrane</keyword>
<dbReference type="InterPro" id="IPR018604">
    <property type="entry name" value="YycI-like"/>
</dbReference>
<reference evidence="3 4" key="1">
    <citation type="submission" date="2018-06" db="EMBL/GenBank/DDBJ databases">
        <title>Genomic Encyclopedia of Type Strains, Phase IV (KMG-IV): sequencing the most valuable type-strain genomes for metagenomic binning, comparative biology and taxonomic classification.</title>
        <authorList>
            <person name="Goeker M."/>
        </authorList>
    </citation>
    <scope>NUCLEOTIDE SEQUENCE [LARGE SCALE GENOMIC DNA]</scope>
    <source>
        <strain evidence="3 4">DSM 5</strain>
    </source>
</reference>
<dbReference type="AlphaFoldDB" id="A0A2W7ME19"/>
<dbReference type="Proteomes" id="UP000248646">
    <property type="component" value="Unassembled WGS sequence"/>
</dbReference>
<keyword evidence="1" id="KW-0472">Membrane</keyword>
<dbReference type="OrthoDB" id="2388036at2"/>
<evidence type="ECO:0000256" key="1">
    <source>
        <dbReference type="SAM" id="Phobius"/>
    </source>
</evidence>
<protein>
    <submittedName>
        <fullName evidence="3">Regulatory protein YycI of two-component signal transduction system YycFG</fullName>
    </submittedName>
</protein>